<feature type="transmembrane region" description="Helical" evidence="1">
    <location>
        <begin position="105"/>
        <end position="130"/>
    </location>
</feature>
<evidence type="ECO:0000313" key="3">
    <source>
        <dbReference type="Ensembl" id="ENSOSIP00000005326.1"/>
    </source>
</evidence>
<dbReference type="PANTHER" id="PTHR33444:SF2">
    <property type="entry name" value="MARVEL DOMAIN-CONTAINING PROTEIN"/>
    <property type="match status" value="1"/>
</dbReference>
<proteinExistence type="predicted"/>
<feature type="signal peptide" evidence="2">
    <location>
        <begin position="1"/>
        <end position="18"/>
    </location>
</feature>
<feature type="transmembrane region" description="Helical" evidence="1">
    <location>
        <begin position="59"/>
        <end position="76"/>
    </location>
</feature>
<reference evidence="3" key="1">
    <citation type="submission" date="2025-08" db="UniProtKB">
        <authorList>
            <consortium name="Ensembl"/>
        </authorList>
    </citation>
    <scope>IDENTIFICATION</scope>
</reference>
<protein>
    <submittedName>
        <fullName evidence="3">Uncharacterized protein</fullName>
    </submittedName>
</protein>
<dbReference type="GeneTree" id="ENSGT01150000287441"/>
<keyword evidence="1" id="KW-0472">Membrane</keyword>
<evidence type="ECO:0000256" key="2">
    <source>
        <dbReference type="SAM" id="SignalP"/>
    </source>
</evidence>
<evidence type="ECO:0000256" key="1">
    <source>
        <dbReference type="SAM" id="Phobius"/>
    </source>
</evidence>
<keyword evidence="1" id="KW-0812">Transmembrane</keyword>
<feature type="transmembrane region" description="Helical" evidence="1">
    <location>
        <begin position="28"/>
        <end position="47"/>
    </location>
</feature>
<keyword evidence="1" id="KW-1133">Transmembrane helix</keyword>
<evidence type="ECO:0000313" key="4">
    <source>
        <dbReference type="Proteomes" id="UP000694383"/>
    </source>
</evidence>
<dbReference type="PANTHER" id="PTHR33444">
    <property type="entry name" value="SI:DKEY-19B23.12-RELATED"/>
    <property type="match status" value="1"/>
</dbReference>
<dbReference type="Proteomes" id="UP000694383">
    <property type="component" value="Unplaced"/>
</dbReference>
<sequence length="145" mass="16167">MNLCLLSGTFLFPGAAFMQECPAAPLLPIYVLVFGIWVMLMMVFFTVQKLLCSAAPARITWTLGAIFILYQVYSIYPPNYQKNETNLSSTLQKSFTGGRFCNRSLYLLAFWSTTLLYVLAGSTLLGMLCMSLQMTGCGVRPVLLF</sequence>
<reference evidence="3" key="2">
    <citation type="submission" date="2025-09" db="UniProtKB">
        <authorList>
            <consortium name="Ensembl"/>
        </authorList>
    </citation>
    <scope>IDENTIFICATION</scope>
</reference>
<dbReference type="Ensembl" id="ENSOSIT00000005713.1">
    <property type="protein sequence ID" value="ENSOSIP00000005326.1"/>
    <property type="gene ID" value="ENSOSIG00000003676.1"/>
</dbReference>
<dbReference type="AlphaFoldDB" id="A0A8C7WZB3"/>
<accession>A0A8C7WZB3</accession>
<keyword evidence="4" id="KW-1185">Reference proteome</keyword>
<feature type="chain" id="PRO_5034216569" evidence="2">
    <location>
        <begin position="19"/>
        <end position="145"/>
    </location>
</feature>
<organism evidence="3 4">
    <name type="scientific">Oryzias sinensis</name>
    <name type="common">Chinese medaka</name>
    <dbReference type="NCBI Taxonomy" id="183150"/>
    <lineage>
        <taxon>Eukaryota</taxon>
        <taxon>Metazoa</taxon>
        <taxon>Chordata</taxon>
        <taxon>Craniata</taxon>
        <taxon>Vertebrata</taxon>
        <taxon>Euteleostomi</taxon>
        <taxon>Actinopterygii</taxon>
        <taxon>Neopterygii</taxon>
        <taxon>Teleostei</taxon>
        <taxon>Neoteleostei</taxon>
        <taxon>Acanthomorphata</taxon>
        <taxon>Ovalentaria</taxon>
        <taxon>Atherinomorphae</taxon>
        <taxon>Beloniformes</taxon>
        <taxon>Adrianichthyidae</taxon>
        <taxon>Oryziinae</taxon>
        <taxon>Oryzias</taxon>
    </lineage>
</organism>
<name>A0A8C7WZB3_9TELE</name>
<keyword evidence="2" id="KW-0732">Signal</keyword>
<dbReference type="InterPro" id="IPR040350">
    <property type="entry name" value="TMEM272"/>
</dbReference>